<dbReference type="InterPro" id="IPR001650">
    <property type="entry name" value="Helicase_C-like"/>
</dbReference>
<comment type="catalytic activity">
    <reaction evidence="11">
        <text>ATP + H2O = ADP + phosphate + H(+)</text>
        <dbReference type="Rhea" id="RHEA:13065"/>
        <dbReference type="ChEBI" id="CHEBI:15377"/>
        <dbReference type="ChEBI" id="CHEBI:15378"/>
        <dbReference type="ChEBI" id="CHEBI:30616"/>
        <dbReference type="ChEBI" id="CHEBI:43474"/>
        <dbReference type="ChEBI" id="CHEBI:456216"/>
        <dbReference type="EC" id="5.6.2.4"/>
    </reaction>
</comment>
<dbReference type="InterPro" id="IPR040498">
    <property type="entry name" value="PriA_CRR"/>
</dbReference>
<dbReference type="InterPro" id="IPR011545">
    <property type="entry name" value="DEAD/DEAH_box_helicase_dom"/>
</dbReference>
<dbReference type="PROSITE" id="PS51192">
    <property type="entry name" value="HELICASE_ATP_BIND_1"/>
    <property type="match status" value="1"/>
</dbReference>
<evidence type="ECO:0000256" key="9">
    <source>
        <dbReference type="ARBA" id="ARBA00023125"/>
    </source>
</evidence>
<comment type="subunit">
    <text evidence="11">Component of the replication restart primosome.</text>
</comment>
<evidence type="ECO:0000256" key="6">
    <source>
        <dbReference type="ARBA" id="ARBA00022806"/>
    </source>
</evidence>
<feature type="binding site" evidence="11">
    <location>
        <position position="551"/>
    </location>
    <ligand>
        <name>Zn(2+)</name>
        <dbReference type="ChEBI" id="CHEBI:29105"/>
        <label>2</label>
    </ligand>
</feature>
<dbReference type="Gene3D" id="3.40.50.300">
    <property type="entry name" value="P-loop containing nucleotide triphosphate hydrolases"/>
    <property type="match status" value="2"/>
</dbReference>
<dbReference type="PROSITE" id="PS51194">
    <property type="entry name" value="HELICASE_CTER"/>
    <property type="match status" value="1"/>
</dbReference>
<accession>A0ABW3IBQ6</accession>
<dbReference type="InterPro" id="IPR014001">
    <property type="entry name" value="Helicase_ATP-bd"/>
</dbReference>
<evidence type="ECO:0000256" key="1">
    <source>
        <dbReference type="ARBA" id="ARBA00022515"/>
    </source>
</evidence>
<dbReference type="InterPro" id="IPR042115">
    <property type="entry name" value="PriA_3primeBD_sf"/>
</dbReference>
<dbReference type="Pfam" id="PF18074">
    <property type="entry name" value="PriA_C"/>
    <property type="match status" value="1"/>
</dbReference>
<comment type="caution">
    <text evidence="14">The sequence shown here is derived from an EMBL/GenBank/DDBJ whole genome shotgun (WGS) entry which is preliminary data.</text>
</comment>
<feature type="binding site" evidence="11">
    <location>
        <position position="567"/>
    </location>
    <ligand>
        <name>Zn(2+)</name>
        <dbReference type="ChEBI" id="CHEBI:29105"/>
        <label>1</label>
    </ligand>
</feature>
<dbReference type="Pfam" id="PF00271">
    <property type="entry name" value="Helicase_C"/>
    <property type="match status" value="1"/>
</dbReference>
<feature type="binding site" evidence="11">
    <location>
        <position position="533"/>
    </location>
    <ligand>
        <name>Zn(2+)</name>
        <dbReference type="ChEBI" id="CHEBI:29105"/>
        <label>2</label>
    </ligand>
</feature>
<feature type="binding site" evidence="11">
    <location>
        <position position="524"/>
    </location>
    <ligand>
        <name>Zn(2+)</name>
        <dbReference type="ChEBI" id="CHEBI:29105"/>
        <label>1</label>
    </ligand>
</feature>
<dbReference type="Pfam" id="PF18319">
    <property type="entry name" value="Zn_ribbon_PriA"/>
    <property type="match status" value="1"/>
</dbReference>
<evidence type="ECO:0000259" key="12">
    <source>
        <dbReference type="PROSITE" id="PS51192"/>
    </source>
</evidence>
<keyword evidence="8 11" id="KW-0067">ATP-binding</keyword>
<feature type="domain" description="Helicase C-terminal" evidence="13">
    <location>
        <begin position="559"/>
        <end position="714"/>
    </location>
</feature>
<keyword evidence="1 11" id="KW-0639">Primosome</keyword>
<keyword evidence="2 11" id="KW-0235">DNA replication</keyword>
<organism evidence="14 15">
    <name type="scientific">Salinimicrobium gaetbulicola</name>
    <dbReference type="NCBI Taxonomy" id="999702"/>
    <lineage>
        <taxon>Bacteria</taxon>
        <taxon>Pseudomonadati</taxon>
        <taxon>Bacteroidota</taxon>
        <taxon>Flavobacteriia</taxon>
        <taxon>Flavobacteriales</taxon>
        <taxon>Flavobacteriaceae</taxon>
        <taxon>Salinimicrobium</taxon>
    </lineage>
</organism>
<evidence type="ECO:0000256" key="7">
    <source>
        <dbReference type="ARBA" id="ARBA00022833"/>
    </source>
</evidence>
<dbReference type="HAMAP" id="MF_00983">
    <property type="entry name" value="PriA"/>
    <property type="match status" value="1"/>
</dbReference>
<dbReference type="EC" id="5.6.2.4" evidence="11"/>
<evidence type="ECO:0000256" key="4">
    <source>
        <dbReference type="ARBA" id="ARBA00022741"/>
    </source>
</evidence>
<evidence type="ECO:0000256" key="11">
    <source>
        <dbReference type="HAMAP-Rule" id="MF_00983"/>
    </source>
</evidence>
<reference evidence="15" key="1">
    <citation type="journal article" date="2019" name="Int. J. Syst. Evol. Microbiol.">
        <title>The Global Catalogue of Microorganisms (GCM) 10K type strain sequencing project: providing services to taxonomists for standard genome sequencing and annotation.</title>
        <authorList>
            <consortium name="The Broad Institute Genomics Platform"/>
            <consortium name="The Broad Institute Genome Sequencing Center for Infectious Disease"/>
            <person name="Wu L."/>
            <person name="Ma J."/>
        </authorList>
    </citation>
    <scope>NUCLEOTIDE SEQUENCE [LARGE SCALE GENOMIC DNA]</scope>
    <source>
        <strain evidence="15">CCUG 60898</strain>
    </source>
</reference>
<comment type="catalytic activity">
    <reaction evidence="11">
        <text>Couples ATP hydrolysis with the unwinding of duplex DNA by translocating in the 3'-5' direction.</text>
        <dbReference type="EC" id="5.6.2.4"/>
    </reaction>
</comment>
<dbReference type="Proteomes" id="UP001597100">
    <property type="component" value="Unassembled WGS sequence"/>
</dbReference>
<feature type="binding site" evidence="11">
    <location>
        <position position="554"/>
    </location>
    <ligand>
        <name>Zn(2+)</name>
        <dbReference type="ChEBI" id="CHEBI:29105"/>
        <label>2</label>
    </ligand>
</feature>
<keyword evidence="4 11" id="KW-0547">Nucleotide-binding</keyword>
<dbReference type="Pfam" id="PF00270">
    <property type="entry name" value="DEAD"/>
    <property type="match status" value="1"/>
</dbReference>
<comment type="similarity">
    <text evidence="11">Belongs to the helicase family. PriA subfamily.</text>
</comment>
<evidence type="ECO:0000256" key="2">
    <source>
        <dbReference type="ARBA" id="ARBA00022705"/>
    </source>
</evidence>
<dbReference type="InterPro" id="IPR027417">
    <property type="entry name" value="P-loop_NTPase"/>
</dbReference>
<keyword evidence="6 11" id="KW-0347">Helicase</keyword>
<dbReference type="RefSeq" id="WP_380736371.1">
    <property type="nucleotide sequence ID" value="NZ_JBHTJP010000002.1"/>
</dbReference>
<dbReference type="NCBIfam" id="TIGR00595">
    <property type="entry name" value="priA"/>
    <property type="match status" value="1"/>
</dbReference>
<dbReference type="InterPro" id="IPR005259">
    <property type="entry name" value="PriA"/>
</dbReference>
<feature type="binding site" evidence="11">
    <location>
        <position position="527"/>
    </location>
    <ligand>
        <name>Zn(2+)</name>
        <dbReference type="ChEBI" id="CHEBI:29105"/>
        <label>1</label>
    </ligand>
</feature>
<name>A0ABW3IBQ6_9FLAO</name>
<proteinExistence type="inferred from homology"/>
<feature type="binding site" evidence="11">
    <location>
        <position position="536"/>
    </location>
    <ligand>
        <name>Zn(2+)</name>
        <dbReference type="ChEBI" id="CHEBI:29105"/>
        <label>2</label>
    </ligand>
</feature>
<evidence type="ECO:0000256" key="5">
    <source>
        <dbReference type="ARBA" id="ARBA00022801"/>
    </source>
</evidence>
<comment type="cofactor">
    <cofactor evidence="11">
        <name>Zn(2+)</name>
        <dbReference type="ChEBI" id="CHEBI:29105"/>
    </cofactor>
    <text evidence="11">Binds 2 zinc ions per subunit.</text>
</comment>
<evidence type="ECO:0000256" key="10">
    <source>
        <dbReference type="ARBA" id="ARBA00023235"/>
    </source>
</evidence>
<keyword evidence="15" id="KW-1185">Reference proteome</keyword>
<dbReference type="PANTHER" id="PTHR30580">
    <property type="entry name" value="PRIMOSOMAL PROTEIN N"/>
    <property type="match status" value="1"/>
</dbReference>
<keyword evidence="9 11" id="KW-0238">DNA-binding</keyword>
<keyword evidence="3 11" id="KW-0479">Metal-binding</keyword>
<dbReference type="Gene3D" id="3.40.1440.60">
    <property type="entry name" value="PriA, 3(prime) DNA-binding domain"/>
    <property type="match status" value="1"/>
</dbReference>
<dbReference type="InterPro" id="IPR041236">
    <property type="entry name" value="PriA_C"/>
</dbReference>
<keyword evidence="10 11" id="KW-0413">Isomerase</keyword>
<protein>
    <recommendedName>
        <fullName evidence="11">Replication restart protein PriA</fullName>
    </recommendedName>
    <alternativeName>
        <fullName evidence="11">ATP-dependent DNA helicase PriA</fullName>
        <ecNumber evidence="11">5.6.2.4</ecNumber>
    </alternativeName>
    <alternativeName>
        <fullName evidence="11">DNA 3'-5' helicase PriA</fullName>
    </alternativeName>
</protein>
<dbReference type="SMART" id="SM00490">
    <property type="entry name" value="HELICc"/>
    <property type="match status" value="1"/>
</dbReference>
<gene>
    <name evidence="11 14" type="primary">priA</name>
    <name evidence="14" type="ORF">ACFQ1G_00460</name>
</gene>
<dbReference type="SMART" id="SM00487">
    <property type="entry name" value="DEXDc"/>
    <property type="match status" value="1"/>
</dbReference>
<sequence length="817" mass="93884">MPHFINVILPLPLEKHFTYSVSKDEAEFLQPGMRVAVPFGKSKIYTGFVSEVHQEDPKIYEAKPIEQILDKTPIVTPLQLKFWQWIASYYMCAEGEVLRSAVPSAFLLESETIVQLLKDSGVDESALTDDEFLLLEALERQSSMKINEIIQLLDKKTVLPVINSLVEKKVVVVNQEIYEQYKPKMERYVKLHEEHTSEAAMHQLLDELSRAPKQRQVVFTLFSMTARDKKPIKVAELTKKSGASANIVKSLINKNVLEEYNLQTERLQYEEAKVADSMDLNEYQQQALEEIETSFETENVCLLHGITSSGKTELYVKLIENVIAEGKQVLYLLPEIALTTQLISRLQNYFGEKVIVYHSKYSVNERVEVYQNVLKNSPKARVVVGVRSSIFLPFHDLGLIVVDEEHESTFKQYDPAPRYHARDAAIVLGLMHNAKVLLGSATPSLESYFNAEHSKYSLVNLDRRFGNVMLPEIEIVDIKEKHRKKRMTGHFSDRLLEEIRETLGEKEQVILFQNRRGFSPILECNTCGHSPQCPNCDVSLTFHNHNNQLRCHYCGYHMALQQKCMACGSNELSTKGFGTEKVETELKALFPDHKIGRMDLDTTRGKHGYEKIISAFEQGEIDILVGTQMLTKGLDFRNVRLVGIMNADNLLNFPDFRAHERSFQLMLQVAGRAGRTEKRGKVLIQTYNPHHRIVQQVSTNSFVEMYKEQLEERRQYKYPPFYRLIRITLKGRDYSRVNEGADWLATSMKNSFYENVLGPEFPPVARIRNEYYKNILLKIPQKQSLGKTKAILEKILQSFKAIGGFRSVRVVVNVDPY</sequence>
<dbReference type="CDD" id="cd18804">
    <property type="entry name" value="SF2_C_priA"/>
    <property type="match status" value="1"/>
</dbReference>
<keyword evidence="5 11" id="KW-0378">Hydrolase</keyword>
<evidence type="ECO:0000256" key="8">
    <source>
        <dbReference type="ARBA" id="ARBA00022840"/>
    </source>
</evidence>
<dbReference type="InterPro" id="IPR041222">
    <property type="entry name" value="PriA_3primeBD"/>
</dbReference>
<dbReference type="Pfam" id="PF17764">
    <property type="entry name" value="PriA_3primeBD"/>
    <property type="match status" value="1"/>
</dbReference>
<feature type="binding site" evidence="11">
    <location>
        <position position="564"/>
    </location>
    <ligand>
        <name>Zn(2+)</name>
        <dbReference type="ChEBI" id="CHEBI:29105"/>
        <label>1</label>
    </ligand>
</feature>
<evidence type="ECO:0000313" key="14">
    <source>
        <dbReference type="EMBL" id="MFD0975250.1"/>
    </source>
</evidence>
<dbReference type="CDD" id="cd17929">
    <property type="entry name" value="DEXHc_priA"/>
    <property type="match status" value="1"/>
</dbReference>
<evidence type="ECO:0000259" key="13">
    <source>
        <dbReference type="PROSITE" id="PS51194"/>
    </source>
</evidence>
<feature type="domain" description="Helicase ATP-binding" evidence="12">
    <location>
        <begin position="292"/>
        <end position="461"/>
    </location>
</feature>
<keyword evidence="7 11" id="KW-0862">Zinc</keyword>
<evidence type="ECO:0000256" key="3">
    <source>
        <dbReference type="ARBA" id="ARBA00022723"/>
    </source>
</evidence>
<dbReference type="PANTHER" id="PTHR30580:SF0">
    <property type="entry name" value="PRIMOSOMAL PROTEIN N"/>
    <property type="match status" value="1"/>
</dbReference>
<comment type="function">
    <text evidence="11">Initiates the restart of stalled replication forks, which reloads the replicative helicase on sites other than the origin of replication. Recognizes and binds to abandoned replication forks and remodels them to uncover a helicase loading site. Promotes assembly of the primosome at these replication forks.</text>
</comment>
<dbReference type="SUPFAM" id="SSF52540">
    <property type="entry name" value="P-loop containing nucleoside triphosphate hydrolases"/>
    <property type="match status" value="2"/>
</dbReference>
<evidence type="ECO:0000313" key="15">
    <source>
        <dbReference type="Proteomes" id="UP001597100"/>
    </source>
</evidence>
<dbReference type="EMBL" id="JBHTJP010000002">
    <property type="protein sequence ID" value="MFD0975250.1"/>
    <property type="molecule type" value="Genomic_DNA"/>
</dbReference>